<organism evidence="3 4">
    <name type="scientific">Colletotrichum navitas</name>
    <dbReference type="NCBI Taxonomy" id="681940"/>
    <lineage>
        <taxon>Eukaryota</taxon>
        <taxon>Fungi</taxon>
        <taxon>Dikarya</taxon>
        <taxon>Ascomycota</taxon>
        <taxon>Pezizomycotina</taxon>
        <taxon>Sordariomycetes</taxon>
        <taxon>Hypocreomycetidae</taxon>
        <taxon>Glomerellales</taxon>
        <taxon>Glomerellaceae</taxon>
        <taxon>Colletotrichum</taxon>
        <taxon>Colletotrichum graminicola species complex</taxon>
    </lineage>
</organism>
<sequence length="200" mass="22849">MLIPQLMTLNREPAAPVFSAYIYVRQRNRTLGIPNIDVLQRRHQIRRLFAMVREQEQTQLLSRRAASEYGHGGTSYRTKQKRWGGGKPKYQRANIPACFLPSVRNLHLSRPHGMKVESVCFAGQVLRKRSRLLGFLKQPQPHPATLQPRTGRHLQSRCESTRKCVSCFSVSTWSISPVAVLLPLLLTLVWLSSTGHQNRS</sequence>
<dbReference type="AlphaFoldDB" id="A0AAD8Q650"/>
<evidence type="ECO:0000313" key="4">
    <source>
        <dbReference type="Proteomes" id="UP001230504"/>
    </source>
</evidence>
<dbReference type="EMBL" id="JAHLJV010000013">
    <property type="protein sequence ID" value="KAK1595976.1"/>
    <property type="molecule type" value="Genomic_DNA"/>
</dbReference>
<evidence type="ECO:0000313" key="3">
    <source>
        <dbReference type="EMBL" id="KAK1595976.1"/>
    </source>
</evidence>
<dbReference type="RefSeq" id="XP_060416895.1">
    <property type="nucleotide sequence ID" value="XM_060565094.1"/>
</dbReference>
<keyword evidence="4" id="KW-1185">Reference proteome</keyword>
<keyword evidence="2" id="KW-0472">Membrane</keyword>
<feature type="region of interest" description="Disordered" evidence="1">
    <location>
        <begin position="65"/>
        <end position="86"/>
    </location>
</feature>
<feature type="transmembrane region" description="Helical" evidence="2">
    <location>
        <begin position="170"/>
        <end position="191"/>
    </location>
</feature>
<name>A0AAD8Q650_9PEZI</name>
<proteinExistence type="predicted"/>
<evidence type="ECO:0000256" key="2">
    <source>
        <dbReference type="SAM" id="Phobius"/>
    </source>
</evidence>
<comment type="caution">
    <text evidence="3">The sequence shown here is derived from an EMBL/GenBank/DDBJ whole genome shotgun (WGS) entry which is preliminary data.</text>
</comment>
<keyword evidence="2" id="KW-1133">Transmembrane helix</keyword>
<reference evidence="3" key="1">
    <citation type="submission" date="2021-06" db="EMBL/GenBank/DDBJ databases">
        <title>Comparative genomics, transcriptomics and evolutionary studies reveal genomic signatures of adaptation to plant cell wall in hemibiotrophic fungi.</title>
        <authorList>
            <consortium name="DOE Joint Genome Institute"/>
            <person name="Baroncelli R."/>
            <person name="Diaz J.F."/>
            <person name="Benocci T."/>
            <person name="Peng M."/>
            <person name="Battaglia E."/>
            <person name="Haridas S."/>
            <person name="Andreopoulos W."/>
            <person name="Labutti K."/>
            <person name="Pangilinan J."/>
            <person name="Floch G.L."/>
            <person name="Makela M.R."/>
            <person name="Henrissat B."/>
            <person name="Grigoriev I.V."/>
            <person name="Crouch J.A."/>
            <person name="De Vries R.P."/>
            <person name="Sukno S.A."/>
            <person name="Thon M.R."/>
        </authorList>
    </citation>
    <scope>NUCLEOTIDE SEQUENCE</scope>
    <source>
        <strain evidence="3">CBS 125086</strain>
    </source>
</reference>
<gene>
    <name evidence="3" type="ORF">LY79DRAFT_73038</name>
</gene>
<protein>
    <submittedName>
        <fullName evidence="3">Uncharacterized protein</fullName>
    </submittedName>
</protein>
<dbReference type="Proteomes" id="UP001230504">
    <property type="component" value="Unassembled WGS sequence"/>
</dbReference>
<keyword evidence="2" id="KW-0812">Transmembrane</keyword>
<dbReference type="GeneID" id="85449334"/>
<accession>A0AAD8Q650</accession>
<evidence type="ECO:0000256" key="1">
    <source>
        <dbReference type="SAM" id="MobiDB-lite"/>
    </source>
</evidence>